<accession>A0A2C6KRQ1</accession>
<dbReference type="VEuPathDB" id="ToxoDB:CSUI_007113"/>
<comment type="caution">
    <text evidence="1">The sequence shown here is derived from an EMBL/GenBank/DDBJ whole genome shotgun (WGS) entry which is preliminary data.</text>
</comment>
<gene>
    <name evidence="1" type="ORF">CSUI_007113</name>
</gene>
<name>A0A2C6KRQ1_9APIC</name>
<dbReference type="Proteomes" id="UP000221165">
    <property type="component" value="Unassembled WGS sequence"/>
</dbReference>
<evidence type="ECO:0000313" key="1">
    <source>
        <dbReference type="EMBL" id="PHJ19062.1"/>
    </source>
</evidence>
<protein>
    <submittedName>
        <fullName evidence="1">Uncharacterized protein</fullName>
    </submittedName>
</protein>
<dbReference type="EMBL" id="MIGC01003672">
    <property type="protein sequence ID" value="PHJ19062.1"/>
    <property type="molecule type" value="Genomic_DNA"/>
</dbReference>
<dbReference type="AlphaFoldDB" id="A0A2C6KRQ1"/>
<proteinExistence type="predicted"/>
<organism evidence="1 2">
    <name type="scientific">Cystoisospora suis</name>
    <dbReference type="NCBI Taxonomy" id="483139"/>
    <lineage>
        <taxon>Eukaryota</taxon>
        <taxon>Sar</taxon>
        <taxon>Alveolata</taxon>
        <taxon>Apicomplexa</taxon>
        <taxon>Conoidasida</taxon>
        <taxon>Coccidia</taxon>
        <taxon>Eucoccidiorida</taxon>
        <taxon>Eimeriorina</taxon>
        <taxon>Sarcocystidae</taxon>
        <taxon>Cystoisospora</taxon>
    </lineage>
</organism>
<dbReference type="GeneID" id="94430474"/>
<dbReference type="RefSeq" id="XP_067920764.1">
    <property type="nucleotide sequence ID" value="XM_068067263.1"/>
</dbReference>
<keyword evidence="2" id="KW-1185">Reference proteome</keyword>
<sequence length="135" mass="15290">MEWSEPGANLICSILGNMRRPPPGTHINEIFFMTNRGDMLRQHRISCSPRPLGKRLRVKPQIEFAAEELVELCIDTYNRARHFPVQGRILDAEPGSRLRKRNPCSTCGERGLFACQERTADLPVSVQVLFLATAD</sequence>
<reference evidence="1 2" key="1">
    <citation type="journal article" date="2017" name="Int. J. Parasitol.">
        <title>The genome of the protozoan parasite Cystoisospora suis and a reverse vaccinology approach to identify vaccine candidates.</title>
        <authorList>
            <person name="Palmieri N."/>
            <person name="Shrestha A."/>
            <person name="Ruttkowski B."/>
            <person name="Beck T."/>
            <person name="Vogl C."/>
            <person name="Tomley F."/>
            <person name="Blake D.P."/>
            <person name="Joachim A."/>
        </authorList>
    </citation>
    <scope>NUCLEOTIDE SEQUENCE [LARGE SCALE GENOMIC DNA]</scope>
    <source>
        <strain evidence="1 2">Wien I</strain>
    </source>
</reference>
<evidence type="ECO:0000313" key="2">
    <source>
        <dbReference type="Proteomes" id="UP000221165"/>
    </source>
</evidence>